<comment type="subcellular location">
    <subcellularLocation>
        <location evidence="1">Cell membrane</location>
        <topology evidence="1">Multi-pass membrane protein</topology>
    </subcellularLocation>
</comment>
<evidence type="ECO:0000256" key="6">
    <source>
        <dbReference type="ARBA" id="ARBA00022737"/>
    </source>
</evidence>
<dbReference type="NCBIfam" id="TIGR04265">
    <property type="entry name" value="bac_cardiolipin"/>
    <property type="match status" value="1"/>
</dbReference>
<dbReference type="PROSITE" id="PS50035">
    <property type="entry name" value="PLD"/>
    <property type="match status" value="2"/>
</dbReference>
<dbReference type="InterPro" id="IPR001736">
    <property type="entry name" value="PLipase_D/transphosphatidylase"/>
</dbReference>
<evidence type="ECO:0000256" key="2">
    <source>
        <dbReference type="ARBA" id="ARBA00022475"/>
    </source>
</evidence>
<dbReference type="PANTHER" id="PTHR21248">
    <property type="entry name" value="CARDIOLIPIN SYNTHASE"/>
    <property type="match status" value="1"/>
</dbReference>
<keyword evidence="2" id="KW-1003">Cell membrane</keyword>
<dbReference type="GO" id="GO:0008808">
    <property type="term" value="F:cardiolipin synthase activity"/>
    <property type="evidence" value="ECO:0007669"/>
    <property type="project" value="UniProtKB-UniRule"/>
</dbReference>
<dbReference type="EMBL" id="CP053452">
    <property type="protein sequence ID" value="QJW93002.1"/>
    <property type="molecule type" value="Genomic_DNA"/>
</dbReference>
<name>A0A6M5YJ54_9BACT</name>
<evidence type="ECO:0000256" key="12">
    <source>
        <dbReference type="NCBIfam" id="TIGR04265"/>
    </source>
</evidence>
<keyword evidence="16" id="KW-1185">Reference proteome</keyword>
<dbReference type="RefSeq" id="WP_171469292.1">
    <property type="nucleotide sequence ID" value="NZ_CP053452.2"/>
</dbReference>
<evidence type="ECO:0000256" key="11">
    <source>
        <dbReference type="ARBA" id="ARBA00023264"/>
    </source>
</evidence>
<keyword evidence="7 13" id="KW-1133">Transmembrane helix</keyword>
<dbReference type="Gene3D" id="3.30.870.10">
    <property type="entry name" value="Endonuclease Chain A"/>
    <property type="match status" value="2"/>
</dbReference>
<feature type="domain" description="PLD phosphodiesterase" evidence="14">
    <location>
        <begin position="394"/>
        <end position="421"/>
    </location>
</feature>
<dbReference type="Pfam" id="PF13396">
    <property type="entry name" value="PLDc_N"/>
    <property type="match status" value="1"/>
</dbReference>
<organism evidence="15 16">
    <name type="scientific">Frigoriglobus tundricola</name>
    <dbReference type="NCBI Taxonomy" id="2774151"/>
    <lineage>
        <taxon>Bacteria</taxon>
        <taxon>Pseudomonadati</taxon>
        <taxon>Planctomycetota</taxon>
        <taxon>Planctomycetia</taxon>
        <taxon>Gemmatales</taxon>
        <taxon>Gemmataceae</taxon>
        <taxon>Frigoriglobus</taxon>
    </lineage>
</organism>
<proteinExistence type="predicted"/>
<dbReference type="SUPFAM" id="SSF56024">
    <property type="entry name" value="Phospholipase D/nuclease"/>
    <property type="match status" value="2"/>
</dbReference>
<dbReference type="GO" id="GO:0005886">
    <property type="term" value="C:plasma membrane"/>
    <property type="evidence" value="ECO:0007669"/>
    <property type="project" value="UniProtKB-SubCell"/>
</dbReference>
<keyword evidence="9 13" id="KW-0472">Membrane</keyword>
<dbReference type="InterPro" id="IPR022924">
    <property type="entry name" value="Cardiolipin_synthase"/>
</dbReference>
<evidence type="ECO:0000313" key="16">
    <source>
        <dbReference type="Proteomes" id="UP000503447"/>
    </source>
</evidence>
<dbReference type="InterPro" id="IPR027379">
    <property type="entry name" value="CLS_N"/>
</dbReference>
<accession>A0A6M5YJ54</accession>
<dbReference type="InterPro" id="IPR025202">
    <property type="entry name" value="PLD-like_dom"/>
</dbReference>
<evidence type="ECO:0000256" key="9">
    <source>
        <dbReference type="ARBA" id="ARBA00023136"/>
    </source>
</evidence>
<dbReference type="SMART" id="SM00155">
    <property type="entry name" value="PLDc"/>
    <property type="match status" value="2"/>
</dbReference>
<dbReference type="AlphaFoldDB" id="A0A6M5YJ54"/>
<feature type="domain" description="PLD phosphodiesterase" evidence="14">
    <location>
        <begin position="215"/>
        <end position="242"/>
    </location>
</feature>
<evidence type="ECO:0000256" key="3">
    <source>
        <dbReference type="ARBA" id="ARBA00022516"/>
    </source>
</evidence>
<keyword evidence="4" id="KW-0808">Transferase</keyword>
<protein>
    <recommendedName>
        <fullName evidence="12">Cardiolipin synthase</fullName>
        <ecNumber evidence="12">2.7.8.-</ecNumber>
    </recommendedName>
</protein>
<dbReference type="KEGG" id="ftj:FTUN_0502"/>
<evidence type="ECO:0000256" key="7">
    <source>
        <dbReference type="ARBA" id="ARBA00022989"/>
    </source>
</evidence>
<keyword evidence="11" id="KW-1208">Phospholipid metabolism</keyword>
<dbReference type="CDD" id="cd09112">
    <property type="entry name" value="PLDc_CLS_2"/>
    <property type="match status" value="1"/>
</dbReference>
<dbReference type="GO" id="GO:0032049">
    <property type="term" value="P:cardiolipin biosynthetic process"/>
    <property type="evidence" value="ECO:0007669"/>
    <property type="project" value="UniProtKB-UniRule"/>
</dbReference>
<dbReference type="PANTHER" id="PTHR21248:SF22">
    <property type="entry name" value="PHOSPHOLIPASE D"/>
    <property type="match status" value="1"/>
</dbReference>
<feature type="transmembrane region" description="Helical" evidence="13">
    <location>
        <begin position="43"/>
        <end position="64"/>
    </location>
</feature>
<keyword evidence="8" id="KW-0443">Lipid metabolism</keyword>
<dbReference type="Pfam" id="PF13091">
    <property type="entry name" value="PLDc_2"/>
    <property type="match status" value="2"/>
</dbReference>
<gene>
    <name evidence="15" type="ORF">FTUN_0502</name>
</gene>
<keyword evidence="10" id="KW-0594">Phospholipid biosynthesis</keyword>
<evidence type="ECO:0000256" key="5">
    <source>
        <dbReference type="ARBA" id="ARBA00022692"/>
    </source>
</evidence>
<evidence type="ECO:0000256" key="10">
    <source>
        <dbReference type="ARBA" id="ARBA00023209"/>
    </source>
</evidence>
<evidence type="ECO:0000313" key="15">
    <source>
        <dbReference type="EMBL" id="QJW93002.1"/>
    </source>
</evidence>
<feature type="transmembrane region" description="Helical" evidence="13">
    <location>
        <begin position="14"/>
        <end position="36"/>
    </location>
</feature>
<evidence type="ECO:0000256" key="8">
    <source>
        <dbReference type="ARBA" id="ARBA00023098"/>
    </source>
</evidence>
<evidence type="ECO:0000256" key="13">
    <source>
        <dbReference type="SAM" id="Phobius"/>
    </source>
</evidence>
<evidence type="ECO:0000259" key="14">
    <source>
        <dbReference type="PROSITE" id="PS50035"/>
    </source>
</evidence>
<dbReference type="EC" id="2.7.8.-" evidence="12"/>
<dbReference type="Proteomes" id="UP000503447">
    <property type="component" value="Chromosome"/>
</dbReference>
<keyword evidence="6" id="KW-0677">Repeat</keyword>
<reference evidence="16" key="1">
    <citation type="submission" date="2020-05" db="EMBL/GenBank/DDBJ databases">
        <title>Frigoriglobus tundricola gen. nov., sp. nov., a psychrotolerant cellulolytic planctomycete of the family Gemmataceae with two divergent copies of 16S rRNA gene.</title>
        <authorList>
            <person name="Kulichevskaya I.S."/>
            <person name="Ivanova A.A."/>
            <person name="Naumoff D.G."/>
            <person name="Beletsky A.V."/>
            <person name="Rijpstra W.I.C."/>
            <person name="Sinninghe Damste J.S."/>
            <person name="Mardanov A.V."/>
            <person name="Ravin N.V."/>
            <person name="Dedysh S.N."/>
        </authorList>
    </citation>
    <scope>NUCLEOTIDE SEQUENCE [LARGE SCALE GENOMIC DNA]</scope>
    <source>
        <strain evidence="16">PL17</strain>
    </source>
</reference>
<keyword evidence="3" id="KW-0444">Lipid biosynthesis</keyword>
<keyword evidence="5 13" id="KW-0812">Transmembrane</keyword>
<dbReference type="CDD" id="cd09110">
    <property type="entry name" value="PLDc_CLS_1"/>
    <property type="match status" value="1"/>
</dbReference>
<evidence type="ECO:0000256" key="4">
    <source>
        <dbReference type="ARBA" id="ARBA00022679"/>
    </source>
</evidence>
<sequence length="481" mass="54249">MSFTHFVATFWQDIAGWLVLAWVLATVGTLLAVMHLKREPMSAIAWSLTVLLMPFFGAFLFLVFGNQHIRRRVFEKRQRSRAYKTFTGRADGASARVPERWDVLARLGTHADGFPVTSGNAVRIYSEGAEAFDEMIAAVERAEHHVHAQFFICRPDDAGRRFIDALRGCARRGVEVRFLLDSVGSYNRPSRLLRVLTREGGRVAAFLPIINPLRVNLRNHRKILVVDGRIGFTGGLNIGDEYLGKHPSFGYWRDTHFRIEGGAVPGLQHTFLEDWYFTTNEALKGGAYFPPHPHEPAPGTALAQVVASGPDADFKSIRETYVAAILRARERVWIASPYFVPDAGLSDALVLAARSGVDVRFLGLFRPDKWLPFLAARYFWTDMLAAGVKVYQYTRGMMHSKFVLVDGEWASVGSANTDNRSLHLNFELNCQFFDPALTRELEEAYLRDLEWSVRIDPEVYASRPLIGRLAENACRLFSPVL</sequence>
<evidence type="ECO:0000256" key="1">
    <source>
        <dbReference type="ARBA" id="ARBA00004651"/>
    </source>
</evidence>